<feature type="region of interest" description="Disordered" evidence="1">
    <location>
        <begin position="28"/>
        <end position="154"/>
    </location>
</feature>
<reference evidence="2 3" key="1">
    <citation type="journal article" date="2011" name="J. Bacteriol.">
        <title>Complete genome sequence of the plant pathogen Ralstonia solanacearum strain Po82.</title>
        <authorList>
            <person name="Xu J."/>
            <person name="Zheng H.J."/>
            <person name="Liu L."/>
            <person name="Pan Z.C."/>
            <person name="Prior P."/>
            <person name="Tang B."/>
            <person name="Xu J.S."/>
            <person name="Zhang H."/>
            <person name="Tian Q."/>
            <person name="Zhang L.Q."/>
            <person name="Feng J."/>
        </authorList>
    </citation>
    <scope>NUCLEOTIDE SEQUENCE [LARGE SCALE GENOMIC DNA]</scope>
    <source>
        <strain evidence="3">Po82</strain>
    </source>
</reference>
<evidence type="ECO:0000313" key="3">
    <source>
        <dbReference type="Proteomes" id="UP000007953"/>
    </source>
</evidence>
<evidence type="ECO:0000256" key="1">
    <source>
        <dbReference type="SAM" id="MobiDB-lite"/>
    </source>
</evidence>
<dbReference type="KEGG" id="rsn:RSPO_m00675"/>
<name>F6G8U4_RALS8</name>
<feature type="compositionally biased region" description="Low complexity" evidence="1">
    <location>
        <begin position="55"/>
        <end position="66"/>
    </location>
</feature>
<dbReference type="EMBL" id="CP002820">
    <property type="protein sequence ID" value="AEG71313.1"/>
    <property type="molecule type" value="Genomic_DNA"/>
</dbReference>
<geneLocation type="plasmid" evidence="3"/>
<sequence>MRWARPRRLFRVRPPDFASPVWRRSDGSYIAAPLTPPVASPPPAPRRCTMPSIPSRSAATARTVSSPDGAAIPDHASAMHSPAQHPPSPGARTASPAIAALSRRPAAPTREAPPETVRPDHHVIDIPPEALGPDHHVIDIDPPPQQAAPPRVAPNIAPPVVPILHRRTTLRILHRIQNTVSATSVAFSMSSTGFPGYGLEKVGLGLVLVSAPLTLAIVYGTLQARRTEADALRRPELRGLPLDEVIKQFCGPGTAAARFDWNTPGLFVNNMGADMTDEVSHILARAFAAAGTPAGSSLAPELRAYADNLASSADLRTALAQTASEANAACDDRVGVRLGELMLAGLMHTVRDKAAEPRAVVGTLVLHAAARAMERRISALLAQGQDPEAAAPPPSAELMLAGCHAVQAALIRRGMAVPNLFRAQLFSMDDLRRHRNNVVAAAEDIADACCPPTASGEQAGHAVAVFLERHGGEAAMQILSTRLAHLTKPLEADVQKALGALDEALEGSTDPTNPVMTEQQYLHEADQLKRDYDTGVARVRAQAIAGALAGDDANWMAPEAPASPSEPAPLQDPGETSADAEANASQAPRGYDPTRGKWKTD</sequence>
<feature type="compositionally biased region" description="Basic and acidic residues" evidence="1">
    <location>
        <begin position="592"/>
        <end position="601"/>
    </location>
</feature>
<organism evidence="2 3">
    <name type="scientific">Ralstonia solanacearum (strain Po82)</name>
    <dbReference type="NCBI Taxonomy" id="1031711"/>
    <lineage>
        <taxon>Bacteria</taxon>
        <taxon>Pseudomonadati</taxon>
        <taxon>Pseudomonadota</taxon>
        <taxon>Betaproteobacteria</taxon>
        <taxon>Burkholderiales</taxon>
        <taxon>Burkholderiaceae</taxon>
        <taxon>Ralstonia</taxon>
        <taxon>Ralstonia solanacearum species complex</taxon>
    </lineage>
</organism>
<dbReference type="Proteomes" id="UP000007953">
    <property type="component" value="Plasmid megaplasmid"/>
</dbReference>
<evidence type="ECO:0000313" key="2">
    <source>
        <dbReference type="EMBL" id="AEG71313.1"/>
    </source>
</evidence>
<accession>F6G8U4</accession>
<keyword evidence="2" id="KW-0614">Plasmid</keyword>
<feature type="compositionally biased region" description="Pro residues" evidence="1">
    <location>
        <begin position="34"/>
        <end position="45"/>
    </location>
</feature>
<dbReference type="AlphaFoldDB" id="F6G8U4"/>
<dbReference type="PATRIC" id="fig|1031711.3.peg.3893"/>
<proteinExistence type="predicted"/>
<gene>
    <name evidence="2" type="ordered locus">RSPO_m00675</name>
</gene>
<feature type="region of interest" description="Disordered" evidence="1">
    <location>
        <begin position="552"/>
        <end position="601"/>
    </location>
</feature>
<dbReference type="HOGENOM" id="CLU_041135_0_0_4"/>
<feature type="compositionally biased region" description="Low complexity" evidence="1">
    <location>
        <begin position="557"/>
        <end position="569"/>
    </location>
</feature>
<protein>
    <submittedName>
        <fullName evidence="2">Type III effector protein</fullName>
    </submittedName>
</protein>